<evidence type="ECO:0000313" key="4">
    <source>
        <dbReference type="Proteomes" id="UP001605036"/>
    </source>
</evidence>
<organism evidence="3 4">
    <name type="scientific">Riccia fluitans</name>
    <dbReference type="NCBI Taxonomy" id="41844"/>
    <lineage>
        <taxon>Eukaryota</taxon>
        <taxon>Viridiplantae</taxon>
        <taxon>Streptophyta</taxon>
        <taxon>Embryophyta</taxon>
        <taxon>Marchantiophyta</taxon>
        <taxon>Marchantiopsida</taxon>
        <taxon>Marchantiidae</taxon>
        <taxon>Marchantiales</taxon>
        <taxon>Ricciaceae</taxon>
        <taxon>Riccia</taxon>
    </lineage>
</organism>
<evidence type="ECO:0000256" key="2">
    <source>
        <dbReference type="SAM" id="Phobius"/>
    </source>
</evidence>
<feature type="transmembrane region" description="Helical" evidence="2">
    <location>
        <begin position="6"/>
        <end position="29"/>
    </location>
</feature>
<keyword evidence="2" id="KW-0472">Membrane</keyword>
<feature type="region of interest" description="Disordered" evidence="1">
    <location>
        <begin position="278"/>
        <end position="331"/>
    </location>
</feature>
<feature type="compositionally biased region" description="Acidic residues" evidence="1">
    <location>
        <begin position="315"/>
        <end position="324"/>
    </location>
</feature>
<name>A0ABD1ZIX7_9MARC</name>
<dbReference type="PANTHER" id="PTHR34054">
    <property type="entry name" value="EXPRESSED PROTEIN"/>
    <property type="match status" value="1"/>
</dbReference>
<sequence>MAYILPVGLGLVAAVFFVIVSAEVFYLFYWRKRRALRPRLNSVTVAPVNDNEKVEVRNPSRSSAVVIDVTCAEYQIGTLQQDLVEKLFPSLNSACHEQHMHHHSMVGPSRMLFTIKEETKEELEGLDTEVVKVVAGRNNSKRSSRSKSMGDIPLCPLSSAAAVCPSPGSPFITPLSSPDLFSSPSGTPTRNFPLSSSHALFNSGSPVGYKTSCMYDYPKPTSGTVPPPLAPPSPTRPTFSFLASRNVPVSYKVSSASGNLAKGPFPVLTANAAAAASTQPVSSSSGRKSLLQHLTSSSPVHRQFAPSPLRTCSYENDEDNEDDCSTPSFSPRSFSSDRSPCFFSTPTYSFDPVTVAGPAGILVTPSSKGSIFNRRLYDNTFSPLSSPSDCDSTYASPLLVIPSRPNVEEGSLVEWAICLSRRWLPPLVLCWWKLGTY</sequence>
<dbReference type="Proteomes" id="UP001605036">
    <property type="component" value="Unassembled WGS sequence"/>
</dbReference>
<accession>A0ABD1ZIX7</accession>
<comment type="caution">
    <text evidence="3">The sequence shown here is derived from an EMBL/GenBank/DDBJ whole genome shotgun (WGS) entry which is preliminary data.</text>
</comment>
<dbReference type="EMBL" id="JBHFFA010000001">
    <property type="protein sequence ID" value="KAL2651282.1"/>
    <property type="molecule type" value="Genomic_DNA"/>
</dbReference>
<dbReference type="AlphaFoldDB" id="A0ABD1ZIX7"/>
<keyword evidence="4" id="KW-1185">Reference proteome</keyword>
<evidence type="ECO:0000313" key="3">
    <source>
        <dbReference type="EMBL" id="KAL2651282.1"/>
    </source>
</evidence>
<reference evidence="3 4" key="1">
    <citation type="submission" date="2024-09" db="EMBL/GenBank/DDBJ databases">
        <title>Chromosome-scale assembly of Riccia fluitans.</title>
        <authorList>
            <person name="Paukszto L."/>
            <person name="Sawicki J."/>
            <person name="Karawczyk K."/>
            <person name="Piernik-Szablinska J."/>
            <person name="Szczecinska M."/>
            <person name="Mazdziarz M."/>
        </authorList>
    </citation>
    <scope>NUCLEOTIDE SEQUENCE [LARGE SCALE GENOMIC DNA]</scope>
    <source>
        <strain evidence="3">Rf_01</strain>
        <tissue evidence="3">Aerial parts of the thallus</tissue>
    </source>
</reference>
<dbReference type="PANTHER" id="PTHR34054:SF2">
    <property type="entry name" value="EXPRESSED PROTEIN"/>
    <property type="match status" value="1"/>
</dbReference>
<dbReference type="InterPro" id="IPR045884">
    <property type="entry name" value="At5g59350-like"/>
</dbReference>
<evidence type="ECO:0000256" key="1">
    <source>
        <dbReference type="SAM" id="MobiDB-lite"/>
    </source>
</evidence>
<protein>
    <submittedName>
        <fullName evidence="3">Uncharacterized protein</fullName>
    </submittedName>
</protein>
<proteinExistence type="predicted"/>
<keyword evidence="2" id="KW-0812">Transmembrane</keyword>
<keyword evidence="2" id="KW-1133">Transmembrane helix</keyword>
<gene>
    <name evidence="3" type="ORF">R1flu_019410</name>
</gene>